<dbReference type="NCBIfam" id="NF041045">
    <property type="entry name" value="RsbA_anti_sig"/>
    <property type="match status" value="1"/>
</dbReference>
<dbReference type="InterPro" id="IPR025847">
    <property type="entry name" value="MEDS_domain"/>
</dbReference>
<accession>A0A6J4PHU0</accession>
<dbReference type="Pfam" id="PF14417">
    <property type="entry name" value="MEDS"/>
    <property type="match status" value="1"/>
</dbReference>
<proteinExistence type="predicted"/>
<evidence type="ECO:0000259" key="1">
    <source>
        <dbReference type="Pfam" id="PF14417"/>
    </source>
</evidence>
<dbReference type="InterPro" id="IPR047718">
    <property type="entry name" value="RsbA-like_anti_sig"/>
</dbReference>
<gene>
    <name evidence="2" type="ORF">AVDCRST_MAG75-3045</name>
</gene>
<feature type="domain" description="MEDS" evidence="1">
    <location>
        <begin position="13"/>
        <end position="159"/>
    </location>
</feature>
<reference evidence="2" key="1">
    <citation type="submission" date="2020-02" db="EMBL/GenBank/DDBJ databases">
        <authorList>
            <person name="Meier V. D."/>
        </authorList>
    </citation>
    <scope>NUCLEOTIDE SEQUENCE</scope>
    <source>
        <strain evidence="2">AVDCRST_MAG75</strain>
    </source>
</reference>
<dbReference type="Gene3D" id="3.30.565.10">
    <property type="entry name" value="Histidine kinase-like ATPase, C-terminal domain"/>
    <property type="match status" value="1"/>
</dbReference>
<protein>
    <recommendedName>
        <fullName evidence="1">MEDS domain-containing protein</fullName>
    </recommendedName>
</protein>
<dbReference type="EMBL" id="CADCUO010000216">
    <property type="protein sequence ID" value="CAA9415094.1"/>
    <property type="molecule type" value="Genomic_DNA"/>
</dbReference>
<dbReference type="InterPro" id="IPR036890">
    <property type="entry name" value="HATPase_C_sf"/>
</dbReference>
<organism evidence="2">
    <name type="scientific">uncultured Propionibacteriaceae bacterium</name>
    <dbReference type="NCBI Taxonomy" id="257457"/>
    <lineage>
        <taxon>Bacteria</taxon>
        <taxon>Bacillati</taxon>
        <taxon>Actinomycetota</taxon>
        <taxon>Actinomycetes</taxon>
        <taxon>Propionibacteriales</taxon>
        <taxon>Propionibacteriaceae</taxon>
        <taxon>environmental samples</taxon>
    </lineage>
</organism>
<evidence type="ECO:0000313" key="2">
    <source>
        <dbReference type="EMBL" id="CAA9415094.1"/>
    </source>
</evidence>
<sequence>MQTKGFQPHRTYRHEAFFWRNSEQFLAGAIPFITAGLAADEPVMVAAISARTDLLRDALGKDADSVHFVDMAELGRNPAKIIPAWREFLEEDASVGRPVRGIGEPIWPGRRAEEILESQFHEALLNIAVEPDTPFWLLCPYDTERLPAAVIEEAHRSHPTLMDATGYRGSSSYAGRTHVDVMFASDLPELTGPAEMLPFTKDRSMHGISSFVAARAHAAGVPADEAAALAVAVQELAASSIQRGAARGVVRMWHQEHAIICEVQDETSITDPLAGRRSTTRDQRNALWAANQVCDLVQFRSTPTQTTVRVHHWI</sequence>
<name>A0A6J4PHU0_9ACTN</name>
<dbReference type="AlphaFoldDB" id="A0A6J4PHU0"/>